<feature type="transmembrane region" description="Helical" evidence="1">
    <location>
        <begin position="97"/>
        <end position="115"/>
    </location>
</feature>
<feature type="transmembrane region" description="Helical" evidence="1">
    <location>
        <begin position="167"/>
        <end position="190"/>
    </location>
</feature>
<dbReference type="Proteomes" id="UP000326287">
    <property type="component" value="Chromosome"/>
</dbReference>
<proteinExistence type="predicted"/>
<reference evidence="2 3" key="1">
    <citation type="submission" date="2019-02" db="EMBL/GenBank/DDBJ databases">
        <authorList>
            <person name="Li S.-H."/>
        </authorList>
    </citation>
    <scope>NUCLEOTIDE SEQUENCE [LARGE SCALE GENOMIC DNA]</scope>
    <source>
        <strain evidence="2 3">IMCC14385</strain>
    </source>
</reference>
<organism evidence="2 3">
    <name type="scientific">Halioglobus maricola</name>
    <dbReference type="NCBI Taxonomy" id="2601894"/>
    <lineage>
        <taxon>Bacteria</taxon>
        <taxon>Pseudomonadati</taxon>
        <taxon>Pseudomonadota</taxon>
        <taxon>Gammaproteobacteria</taxon>
        <taxon>Cellvibrionales</taxon>
        <taxon>Halieaceae</taxon>
        <taxon>Halioglobus</taxon>
    </lineage>
</organism>
<evidence type="ECO:0000313" key="3">
    <source>
        <dbReference type="Proteomes" id="UP000326287"/>
    </source>
</evidence>
<name>A0A5P9NKU1_9GAMM</name>
<dbReference type="OrthoDB" id="5730110at2"/>
<keyword evidence="1" id="KW-0472">Membrane</keyword>
<accession>A0A5P9NKU1</accession>
<protein>
    <submittedName>
        <fullName evidence="2">Uncharacterized protein</fullName>
    </submittedName>
</protein>
<keyword evidence="3" id="KW-1185">Reference proteome</keyword>
<evidence type="ECO:0000256" key="1">
    <source>
        <dbReference type="SAM" id="Phobius"/>
    </source>
</evidence>
<keyword evidence="1" id="KW-0812">Transmembrane</keyword>
<dbReference type="KEGG" id="halc:EY643_12765"/>
<sequence length="220" mass="24274">MNNLLLAFALTHAMLLAWTFRAGNSGSLGLWWLRALLVGMCYDNLVQASGQWFVGEAWYEAANTVRFFLHAVLLPMLMLFALHTAQLAGVGVARTPAFISSCRLFTAAAIAWGLYHEVWLLQLEPVSVAGVDKLRSTSTLPPVATILTNLLVLPIAFAIWRIAQWRWLLLGTLFIFVVNGATGAQAWGFAVGNFAEIVYVLTLLGTEKQFSARCTKIRET</sequence>
<gene>
    <name evidence="2" type="ORF">EY643_12765</name>
</gene>
<dbReference type="EMBL" id="CP036422">
    <property type="protein sequence ID" value="QFU76460.1"/>
    <property type="molecule type" value="Genomic_DNA"/>
</dbReference>
<feature type="transmembrane region" description="Helical" evidence="1">
    <location>
        <begin position="140"/>
        <end position="160"/>
    </location>
</feature>
<keyword evidence="1" id="KW-1133">Transmembrane helix</keyword>
<dbReference type="RefSeq" id="WP_153239602.1">
    <property type="nucleotide sequence ID" value="NZ_CP036422.1"/>
</dbReference>
<feature type="transmembrane region" description="Helical" evidence="1">
    <location>
        <begin position="67"/>
        <end position="85"/>
    </location>
</feature>
<dbReference type="AlphaFoldDB" id="A0A5P9NKU1"/>
<evidence type="ECO:0000313" key="2">
    <source>
        <dbReference type="EMBL" id="QFU76460.1"/>
    </source>
</evidence>